<keyword evidence="2" id="KW-0732">Signal</keyword>
<feature type="non-terminal residue" evidence="3">
    <location>
        <position position="1"/>
    </location>
</feature>
<evidence type="ECO:0000313" key="3">
    <source>
        <dbReference type="EMBL" id="JAT75517.1"/>
    </source>
</evidence>
<feature type="region of interest" description="Disordered" evidence="1">
    <location>
        <begin position="100"/>
        <end position="128"/>
    </location>
</feature>
<evidence type="ECO:0000256" key="1">
    <source>
        <dbReference type="SAM" id="MobiDB-lite"/>
    </source>
</evidence>
<name>A0A1D2A8J2_AUXPR</name>
<proteinExistence type="predicted"/>
<feature type="compositionally biased region" description="Polar residues" evidence="1">
    <location>
        <begin position="108"/>
        <end position="120"/>
    </location>
</feature>
<sequence>RDWTTHCTQTSLLLLIMSALAVKSASAGIAGRRVALSLLPIVQGAPEVQRWARMKPELPVPEPAAPAPSAALAFENAPSKRAVNKSYVLHIGAALNIPTDNARERPAMQQQPALSSQSADPTAVRDPFEGVPFRGLADKLGEMMMPSVEAMREQQRMSATQLRLAAEAAEVMVPAVPHLLPITRWAANNERIRATFVDDKATRKKARLSWYHPDDTMVPRGWFTQGLLADLKYYTPFAKAQ</sequence>
<protein>
    <submittedName>
        <fullName evidence="3">Uncharacterized protein</fullName>
    </submittedName>
</protein>
<feature type="chain" id="PRO_5008901420" evidence="2">
    <location>
        <begin position="22"/>
        <end position="241"/>
    </location>
</feature>
<accession>A0A1D2A8J2</accession>
<dbReference type="EMBL" id="GDKF01003105">
    <property type="protein sequence ID" value="JAT75517.1"/>
    <property type="molecule type" value="Transcribed_RNA"/>
</dbReference>
<feature type="signal peptide" evidence="2">
    <location>
        <begin position="1"/>
        <end position="21"/>
    </location>
</feature>
<gene>
    <name evidence="3" type="ORF">g.1078</name>
</gene>
<dbReference type="AlphaFoldDB" id="A0A1D2A8J2"/>
<evidence type="ECO:0000256" key="2">
    <source>
        <dbReference type="SAM" id="SignalP"/>
    </source>
</evidence>
<reference evidence="3" key="1">
    <citation type="submission" date="2015-08" db="EMBL/GenBank/DDBJ databases">
        <authorList>
            <person name="Babu N.S."/>
            <person name="Beckwith C.J."/>
            <person name="Beseler K.G."/>
            <person name="Brison A."/>
            <person name="Carone J.V."/>
            <person name="Caskin T.P."/>
            <person name="Diamond M."/>
            <person name="Durham M.E."/>
            <person name="Foxe J.M."/>
            <person name="Go M."/>
            <person name="Henderson B.A."/>
            <person name="Jones I.B."/>
            <person name="McGettigan J.A."/>
            <person name="Micheletti S.J."/>
            <person name="Nasrallah M.E."/>
            <person name="Ortiz D."/>
            <person name="Piller C.R."/>
            <person name="Privatt S.R."/>
            <person name="Schneider S.L."/>
            <person name="Sharp S."/>
            <person name="Smith T.C."/>
            <person name="Stanton J.D."/>
            <person name="Ullery H.E."/>
            <person name="Wilson R.J."/>
            <person name="Serrano M.G."/>
            <person name="Buck G."/>
            <person name="Lee V."/>
            <person name="Wang Y."/>
            <person name="Carvalho R."/>
            <person name="Voegtly L."/>
            <person name="Shi R."/>
            <person name="Duckworth R."/>
            <person name="Johnson A."/>
            <person name="Loviza R."/>
            <person name="Walstead R."/>
            <person name="Shah Z."/>
            <person name="Kiflezghi M."/>
            <person name="Wade K."/>
            <person name="Ball S.L."/>
            <person name="Bradley K.W."/>
            <person name="Asai D.J."/>
            <person name="Bowman C.A."/>
            <person name="Russell D.A."/>
            <person name="Pope W.H."/>
            <person name="Jacobs-Sera D."/>
            <person name="Hendrix R.W."/>
            <person name="Hatfull G.F."/>
        </authorList>
    </citation>
    <scope>NUCLEOTIDE SEQUENCE</scope>
</reference>
<organism evidence="3">
    <name type="scientific">Auxenochlorella protothecoides</name>
    <name type="common">Green microalga</name>
    <name type="synonym">Chlorella protothecoides</name>
    <dbReference type="NCBI Taxonomy" id="3075"/>
    <lineage>
        <taxon>Eukaryota</taxon>
        <taxon>Viridiplantae</taxon>
        <taxon>Chlorophyta</taxon>
        <taxon>core chlorophytes</taxon>
        <taxon>Trebouxiophyceae</taxon>
        <taxon>Chlorellales</taxon>
        <taxon>Chlorellaceae</taxon>
        <taxon>Auxenochlorella</taxon>
    </lineage>
</organism>